<keyword evidence="2" id="KW-0240">DNA-directed RNA polymerase</keyword>
<evidence type="ECO:0000256" key="4">
    <source>
        <dbReference type="ARBA" id="ARBA00022695"/>
    </source>
</evidence>
<evidence type="ECO:0000256" key="7">
    <source>
        <dbReference type="ARBA" id="ARBA00023125"/>
    </source>
</evidence>
<evidence type="ECO:0000256" key="8">
    <source>
        <dbReference type="ARBA" id="ARBA00023163"/>
    </source>
</evidence>
<dbReference type="EMBL" id="FNGW01000007">
    <property type="protein sequence ID" value="SDM25900.1"/>
    <property type="molecule type" value="Genomic_DNA"/>
</dbReference>
<keyword evidence="5" id="KW-0805">Transcription regulation</keyword>
<evidence type="ECO:0000256" key="6">
    <source>
        <dbReference type="ARBA" id="ARBA00023082"/>
    </source>
</evidence>
<dbReference type="GO" id="GO:0003677">
    <property type="term" value="F:DNA binding"/>
    <property type="evidence" value="ECO:0007669"/>
    <property type="project" value="UniProtKB-KW"/>
</dbReference>
<evidence type="ECO:0000259" key="9">
    <source>
        <dbReference type="Pfam" id="PF04552"/>
    </source>
</evidence>
<dbReference type="InterPro" id="IPR007046">
    <property type="entry name" value="RNA_pol_sigma_54_core-bd"/>
</dbReference>
<evidence type="ECO:0000256" key="3">
    <source>
        <dbReference type="ARBA" id="ARBA00022679"/>
    </source>
</evidence>
<dbReference type="PROSITE" id="PS00717">
    <property type="entry name" value="SIGMA54_1"/>
    <property type="match status" value="1"/>
</dbReference>
<keyword evidence="8" id="KW-0804">Transcription</keyword>
<dbReference type="InterPro" id="IPR007634">
    <property type="entry name" value="RNA_pol_sigma_54_DNA-bd"/>
</dbReference>
<evidence type="ECO:0000313" key="11">
    <source>
        <dbReference type="EMBL" id="SDM25900.1"/>
    </source>
</evidence>
<keyword evidence="6" id="KW-0731">Sigma factor</keyword>
<dbReference type="Pfam" id="PF04963">
    <property type="entry name" value="Sigma54_CBD"/>
    <property type="match status" value="1"/>
</dbReference>
<evidence type="ECO:0000256" key="1">
    <source>
        <dbReference type="ARBA" id="ARBA00008798"/>
    </source>
</evidence>
<reference evidence="11 12" key="1">
    <citation type="submission" date="2016-10" db="EMBL/GenBank/DDBJ databases">
        <authorList>
            <person name="de Groot N.N."/>
        </authorList>
    </citation>
    <scope>NUCLEOTIDE SEQUENCE [LARGE SCALE GENOMIC DNA]</scope>
    <source>
        <strain evidence="11 12">DSM 797</strain>
    </source>
</reference>
<keyword evidence="4" id="KW-0548">Nucleotidyltransferase</keyword>
<proteinExistence type="inferred from homology"/>
<dbReference type="GO" id="GO:0000428">
    <property type="term" value="C:DNA-directed RNA polymerase complex"/>
    <property type="evidence" value="ECO:0007669"/>
    <property type="project" value="UniProtKB-KW"/>
</dbReference>
<dbReference type="Gene3D" id="1.10.10.60">
    <property type="entry name" value="Homeodomain-like"/>
    <property type="match status" value="1"/>
</dbReference>
<evidence type="ECO:0000256" key="5">
    <source>
        <dbReference type="ARBA" id="ARBA00023015"/>
    </source>
</evidence>
<comment type="similarity">
    <text evidence="1">Belongs to the sigma-54 factor family.</text>
</comment>
<accession>A0A1G9RS48</accession>
<dbReference type="Pfam" id="PF00309">
    <property type="entry name" value="Sigma54_AID"/>
    <property type="match status" value="1"/>
</dbReference>
<dbReference type="RefSeq" id="WP_092727100.1">
    <property type="nucleotide sequence ID" value="NZ_FNGW01000007.1"/>
</dbReference>
<dbReference type="GO" id="GO:0001216">
    <property type="term" value="F:DNA-binding transcription activator activity"/>
    <property type="evidence" value="ECO:0007669"/>
    <property type="project" value="InterPro"/>
</dbReference>
<dbReference type="PRINTS" id="PR00045">
    <property type="entry name" value="SIGMA54FCT"/>
</dbReference>
<dbReference type="PROSITE" id="PS00718">
    <property type="entry name" value="SIGMA54_2"/>
    <property type="match status" value="1"/>
</dbReference>
<gene>
    <name evidence="11" type="ORF">SAMN04515677_107114</name>
</gene>
<feature type="domain" description="RNA polymerase sigma factor 54 DNA-binding" evidence="9">
    <location>
        <begin position="289"/>
        <end position="446"/>
    </location>
</feature>
<dbReference type="PIRSF" id="PIRSF000774">
    <property type="entry name" value="RpoN"/>
    <property type="match status" value="1"/>
</dbReference>
<evidence type="ECO:0000259" key="10">
    <source>
        <dbReference type="Pfam" id="PF04963"/>
    </source>
</evidence>
<organism evidence="11 12">
    <name type="scientific">Romboutsia lituseburensis DSM 797</name>
    <dbReference type="NCBI Taxonomy" id="1121325"/>
    <lineage>
        <taxon>Bacteria</taxon>
        <taxon>Bacillati</taxon>
        <taxon>Bacillota</taxon>
        <taxon>Clostridia</taxon>
        <taxon>Peptostreptococcales</taxon>
        <taxon>Peptostreptococcaceae</taxon>
        <taxon>Romboutsia</taxon>
    </lineage>
</organism>
<feature type="domain" description="RNA polymerase sigma factor 54 core-binding" evidence="10">
    <location>
        <begin position="87"/>
        <end position="274"/>
    </location>
</feature>
<dbReference type="AlphaFoldDB" id="A0A1G9RS48"/>
<keyword evidence="3" id="KW-0808">Transferase</keyword>
<dbReference type="GO" id="GO:0016987">
    <property type="term" value="F:sigma factor activity"/>
    <property type="evidence" value="ECO:0007669"/>
    <property type="project" value="UniProtKB-KW"/>
</dbReference>
<keyword evidence="12" id="KW-1185">Reference proteome</keyword>
<dbReference type="PROSITE" id="PS50044">
    <property type="entry name" value="SIGMA54_3"/>
    <property type="match status" value="1"/>
</dbReference>
<dbReference type="GO" id="GO:0016779">
    <property type="term" value="F:nucleotidyltransferase activity"/>
    <property type="evidence" value="ECO:0007669"/>
    <property type="project" value="UniProtKB-KW"/>
</dbReference>
<evidence type="ECO:0000256" key="2">
    <source>
        <dbReference type="ARBA" id="ARBA00022478"/>
    </source>
</evidence>
<keyword evidence="7" id="KW-0238">DNA-binding</keyword>
<dbReference type="NCBIfam" id="TIGR02395">
    <property type="entry name" value="rpoN_sigma"/>
    <property type="match status" value="1"/>
</dbReference>
<dbReference type="PANTHER" id="PTHR32248">
    <property type="entry name" value="RNA POLYMERASE SIGMA-54 FACTOR"/>
    <property type="match status" value="1"/>
</dbReference>
<dbReference type="STRING" id="1121325.SAMN04515677_107114"/>
<dbReference type="Pfam" id="PF04552">
    <property type="entry name" value="Sigma54_DBD"/>
    <property type="match status" value="1"/>
</dbReference>
<name>A0A1G9RS48_9FIRM</name>
<protein>
    <submittedName>
        <fullName evidence="11">RNA polymerase, sigma 54 subunit, RpoN/SigL</fullName>
    </submittedName>
</protein>
<dbReference type="Gene3D" id="1.10.10.1330">
    <property type="entry name" value="RNA polymerase sigma-54 factor, core-binding domain"/>
    <property type="match status" value="1"/>
</dbReference>
<dbReference type="InterPro" id="IPR038709">
    <property type="entry name" value="RpoN_core-bd_sf"/>
</dbReference>
<evidence type="ECO:0000313" key="12">
    <source>
        <dbReference type="Proteomes" id="UP000199068"/>
    </source>
</evidence>
<dbReference type="GO" id="GO:0006352">
    <property type="term" value="P:DNA-templated transcription initiation"/>
    <property type="evidence" value="ECO:0007669"/>
    <property type="project" value="InterPro"/>
</dbReference>
<sequence length="448" mass="52186">MNFNNSLELTQSQKLVMTTALKQSLSILNMNKLEIEEEIKRQAGENPLIEVEKTSDIDWEEYIKHIEKSSRFDKNEINYNSDNDINLENMIKYSSNIYENLHFQISLYKLDKKEMEICKYIIDSLDEDGYFRCEEKEIIKKLNINETLFETCLLNIQQLEPSGVGARNLSECLKIQMNNLGIHNEILEEIVANDLELIANNKYKEISKKYKIQLQECVNLISIIKTLDPKPGLSCNAEKSVYVQPDVIVERIDDEFIVYNNKSDSCKIKINNFYKEILKNAQSDDSAKEFIKEKLNSATELIKNMDSRANTILKIAQEIVKSQEDFFKYGTRYLKPMRMKDIAQKLDFHESTISRGVNGKYMLTPFGMFEFKYFFSSSLESEDEYGISSTSIKKLIQDKIKDENKNKPLSDEKIAKMLKEEGINVARRTVAKYREELGILSSSKRKEY</sequence>
<dbReference type="PANTHER" id="PTHR32248:SF4">
    <property type="entry name" value="RNA POLYMERASE SIGMA-54 FACTOR"/>
    <property type="match status" value="1"/>
</dbReference>
<dbReference type="Proteomes" id="UP000199068">
    <property type="component" value="Unassembled WGS sequence"/>
</dbReference>
<dbReference type="InterPro" id="IPR000394">
    <property type="entry name" value="RNA_pol_sigma_54"/>
</dbReference>